<dbReference type="EMBL" id="UOFF01000270">
    <property type="protein sequence ID" value="VAW56702.1"/>
    <property type="molecule type" value="Genomic_DNA"/>
</dbReference>
<dbReference type="InterPro" id="IPR025392">
    <property type="entry name" value="DUF4124"/>
</dbReference>
<dbReference type="AlphaFoldDB" id="A0A3B0WZL6"/>
<sequence length="165" mass="18042">MKFFLKLLLKAGFTLGVMFFGYKYLLTGNMGSLSIPGLSGVTESAQKGVTGLGNAVLDKDVTVYQWVDDKGVTHFGGTPPTGQGEYTTKSIQANTNVLNALKKQEQAEEKKTKGSRVSRLGNLYSPEGIKNLMDDTKQTSEKMSEQMAQQDKMLKDLMGEMGTKK</sequence>
<gene>
    <name evidence="3" type="ORF">MNBD_GAMMA07-887</name>
</gene>
<reference evidence="3" key="1">
    <citation type="submission" date="2018-06" db="EMBL/GenBank/DDBJ databases">
        <authorList>
            <person name="Zhirakovskaya E."/>
        </authorList>
    </citation>
    <scope>NUCLEOTIDE SEQUENCE</scope>
</reference>
<feature type="domain" description="DUF4124" evidence="2">
    <location>
        <begin position="62"/>
        <end position="85"/>
    </location>
</feature>
<dbReference type="Pfam" id="PF13511">
    <property type="entry name" value="DUF4124"/>
    <property type="match status" value="1"/>
</dbReference>
<accession>A0A3B0WZL6</accession>
<evidence type="ECO:0000313" key="3">
    <source>
        <dbReference type="EMBL" id="VAW56702.1"/>
    </source>
</evidence>
<protein>
    <recommendedName>
        <fullName evidence="2">DUF4124 domain-containing protein</fullName>
    </recommendedName>
</protein>
<feature type="compositionally biased region" description="Basic and acidic residues" evidence="1">
    <location>
        <begin position="103"/>
        <end position="112"/>
    </location>
</feature>
<feature type="region of interest" description="Disordered" evidence="1">
    <location>
        <begin position="103"/>
        <end position="151"/>
    </location>
</feature>
<proteinExistence type="predicted"/>
<organism evidence="3">
    <name type="scientific">hydrothermal vent metagenome</name>
    <dbReference type="NCBI Taxonomy" id="652676"/>
    <lineage>
        <taxon>unclassified sequences</taxon>
        <taxon>metagenomes</taxon>
        <taxon>ecological metagenomes</taxon>
    </lineage>
</organism>
<evidence type="ECO:0000259" key="2">
    <source>
        <dbReference type="Pfam" id="PF13511"/>
    </source>
</evidence>
<feature type="compositionally biased region" description="Basic and acidic residues" evidence="1">
    <location>
        <begin position="132"/>
        <end position="144"/>
    </location>
</feature>
<name>A0A3B0WZL6_9ZZZZ</name>
<evidence type="ECO:0000256" key="1">
    <source>
        <dbReference type="SAM" id="MobiDB-lite"/>
    </source>
</evidence>